<dbReference type="SMART" id="SM00903">
    <property type="entry name" value="Flavin_Reduct"/>
    <property type="match status" value="1"/>
</dbReference>
<dbReference type="Gene3D" id="2.30.110.10">
    <property type="entry name" value="Electron Transport, Fmn-binding Protein, Chain A"/>
    <property type="match status" value="1"/>
</dbReference>
<dbReference type="STRING" id="995060.SAMN04487904_101453"/>
<dbReference type="GO" id="GO:0042602">
    <property type="term" value="F:riboflavin reductase (NADPH) activity"/>
    <property type="evidence" value="ECO:0007669"/>
    <property type="project" value="TreeGrafter"/>
</dbReference>
<sequence>MHINDRGTDRAVQTPTTPARRDQRFSAQTSLRDVMSRFATGVTVLTAGGEYGHGMTANAFNSVSLEPPLVMCCVSRTARMHESITSAGSFAVSILADEQRDLARYFADRGRPRGLAQFDGVDCRRGPHTDAPLLEGSLAWLECELVDVYGGGDHSIFLGEVLSSIRGNDSRALLFCGGQYHLIDAPDRRSAL</sequence>
<reference evidence="5" key="1">
    <citation type="submission" date="2016-10" db="EMBL/GenBank/DDBJ databases">
        <authorList>
            <person name="Varghese N."/>
            <person name="Submissions S."/>
        </authorList>
    </citation>
    <scope>NUCLEOTIDE SEQUENCE [LARGE SCALE GENOMIC DNA]</scope>
    <source>
        <strain evidence="5">DSM 45501</strain>
    </source>
</reference>
<evidence type="ECO:0000313" key="5">
    <source>
        <dbReference type="Proteomes" id="UP000199165"/>
    </source>
</evidence>
<dbReference type="SUPFAM" id="SSF50475">
    <property type="entry name" value="FMN-binding split barrel"/>
    <property type="match status" value="1"/>
</dbReference>
<protein>
    <submittedName>
        <fullName evidence="4">NADH-FMN oxidoreductase RutF, flavin reductase (DIM6/NTAB) family</fullName>
    </submittedName>
</protein>
<feature type="region of interest" description="Disordered" evidence="2">
    <location>
        <begin position="1"/>
        <end position="24"/>
    </location>
</feature>
<dbReference type="Proteomes" id="UP000199165">
    <property type="component" value="Unassembled WGS sequence"/>
</dbReference>
<evidence type="ECO:0000256" key="2">
    <source>
        <dbReference type="SAM" id="MobiDB-lite"/>
    </source>
</evidence>
<organism evidence="4 5">
    <name type="scientific">Actinopolyspora righensis</name>
    <dbReference type="NCBI Taxonomy" id="995060"/>
    <lineage>
        <taxon>Bacteria</taxon>
        <taxon>Bacillati</taxon>
        <taxon>Actinomycetota</taxon>
        <taxon>Actinomycetes</taxon>
        <taxon>Actinopolysporales</taxon>
        <taxon>Actinopolysporaceae</taxon>
        <taxon>Actinopolyspora</taxon>
        <taxon>Actinopolyspora alba group</taxon>
    </lineage>
</organism>
<evidence type="ECO:0000313" key="4">
    <source>
        <dbReference type="EMBL" id="SFT35872.1"/>
    </source>
</evidence>
<dbReference type="PANTHER" id="PTHR30466:SF1">
    <property type="entry name" value="FMN REDUCTASE (NADH) RUTF"/>
    <property type="match status" value="1"/>
</dbReference>
<dbReference type="InterPro" id="IPR012349">
    <property type="entry name" value="Split_barrel_FMN-bd"/>
</dbReference>
<accession>A0A1I6XCT4</accession>
<evidence type="ECO:0000256" key="1">
    <source>
        <dbReference type="ARBA" id="ARBA00023002"/>
    </source>
</evidence>
<dbReference type="Pfam" id="PF01613">
    <property type="entry name" value="Flavin_Reduct"/>
    <property type="match status" value="1"/>
</dbReference>
<keyword evidence="1" id="KW-0560">Oxidoreductase</keyword>
<dbReference type="PANTHER" id="PTHR30466">
    <property type="entry name" value="FLAVIN REDUCTASE"/>
    <property type="match status" value="1"/>
</dbReference>
<proteinExistence type="predicted"/>
<keyword evidence="5" id="KW-1185">Reference proteome</keyword>
<gene>
    <name evidence="4" type="ORF">SAMN04487904_101453</name>
</gene>
<evidence type="ECO:0000259" key="3">
    <source>
        <dbReference type="SMART" id="SM00903"/>
    </source>
</evidence>
<dbReference type="InterPro" id="IPR050268">
    <property type="entry name" value="NADH-dep_flavin_reductase"/>
</dbReference>
<dbReference type="GO" id="GO:0006208">
    <property type="term" value="P:pyrimidine nucleobase catabolic process"/>
    <property type="evidence" value="ECO:0007669"/>
    <property type="project" value="TreeGrafter"/>
</dbReference>
<feature type="domain" description="Flavin reductase like" evidence="3">
    <location>
        <begin position="35"/>
        <end position="182"/>
    </location>
</feature>
<dbReference type="GO" id="GO:0010181">
    <property type="term" value="F:FMN binding"/>
    <property type="evidence" value="ECO:0007669"/>
    <property type="project" value="InterPro"/>
</dbReference>
<name>A0A1I6XCT4_9ACTN</name>
<dbReference type="InterPro" id="IPR002563">
    <property type="entry name" value="Flavin_Rdtase-like_dom"/>
</dbReference>
<dbReference type="EMBL" id="FPAT01000001">
    <property type="protein sequence ID" value="SFT35872.1"/>
    <property type="molecule type" value="Genomic_DNA"/>
</dbReference>
<dbReference type="AlphaFoldDB" id="A0A1I6XCT4"/>